<proteinExistence type="predicted"/>
<evidence type="ECO:0000256" key="1">
    <source>
        <dbReference type="SAM" id="SignalP"/>
    </source>
</evidence>
<protein>
    <submittedName>
        <fullName evidence="2">Uncharacterized protein</fullName>
    </submittedName>
</protein>
<feature type="signal peptide" evidence="1">
    <location>
        <begin position="1"/>
        <end position="21"/>
    </location>
</feature>
<keyword evidence="3" id="KW-1185">Reference proteome</keyword>
<keyword evidence="1" id="KW-0732">Signal</keyword>
<accession>A0A4R0NJF4</accession>
<feature type="chain" id="PRO_5021012676" evidence="1">
    <location>
        <begin position="22"/>
        <end position="157"/>
    </location>
</feature>
<organism evidence="2 3">
    <name type="scientific">Pedobacter psychroterrae</name>
    <dbReference type="NCBI Taxonomy" id="2530453"/>
    <lineage>
        <taxon>Bacteria</taxon>
        <taxon>Pseudomonadati</taxon>
        <taxon>Bacteroidota</taxon>
        <taxon>Sphingobacteriia</taxon>
        <taxon>Sphingobacteriales</taxon>
        <taxon>Sphingobacteriaceae</taxon>
        <taxon>Pedobacter</taxon>
    </lineage>
</organism>
<sequence>MKYFNLIILLSSLILMGQAHAQEKSNISEKLSMKVPDGAQKVKELKNTNTFSIGKISILNPNNKSGEIYMLDKAAIQIYYFEEKVEKNRLTENKKSFDIDFISAKAKNTACYIKKINDYEVLVGIYEFNSEKMVTSLLLRSTMTILRQSSLFFQLLK</sequence>
<evidence type="ECO:0000313" key="2">
    <source>
        <dbReference type="EMBL" id="TCC99947.1"/>
    </source>
</evidence>
<dbReference type="EMBL" id="SJSL01000005">
    <property type="protein sequence ID" value="TCC99947.1"/>
    <property type="molecule type" value="Genomic_DNA"/>
</dbReference>
<dbReference type="RefSeq" id="WP_131597282.1">
    <property type="nucleotide sequence ID" value="NZ_SJSL01000005.1"/>
</dbReference>
<comment type="caution">
    <text evidence="2">The sequence shown here is derived from an EMBL/GenBank/DDBJ whole genome shotgun (WGS) entry which is preliminary data.</text>
</comment>
<dbReference type="Proteomes" id="UP000293347">
    <property type="component" value="Unassembled WGS sequence"/>
</dbReference>
<reference evidence="2 3" key="1">
    <citation type="submission" date="2019-02" db="EMBL/GenBank/DDBJ databases">
        <title>Pedobacter sp. RP-1-14 sp. nov., isolated from Arctic soil.</title>
        <authorList>
            <person name="Dahal R.H."/>
        </authorList>
    </citation>
    <scope>NUCLEOTIDE SEQUENCE [LARGE SCALE GENOMIC DNA]</scope>
    <source>
        <strain evidence="2 3">RP-1-14</strain>
    </source>
</reference>
<gene>
    <name evidence="2" type="ORF">EZ437_17055</name>
</gene>
<name>A0A4R0NJF4_9SPHI</name>
<evidence type="ECO:0000313" key="3">
    <source>
        <dbReference type="Proteomes" id="UP000293347"/>
    </source>
</evidence>
<dbReference type="AlphaFoldDB" id="A0A4R0NJF4"/>